<evidence type="ECO:0000313" key="3">
    <source>
        <dbReference type="Proteomes" id="UP000031967"/>
    </source>
</evidence>
<dbReference type="RefSeq" id="WP_041049270.1">
    <property type="nucleotide sequence ID" value="NZ_JXAK01000037.1"/>
</dbReference>
<proteinExistence type="predicted"/>
<reference evidence="2 3" key="1">
    <citation type="submission" date="2014-12" db="EMBL/GenBank/DDBJ databases">
        <title>Draft genome sequence of Paenibacillus kamchatkensis strain B-2647.</title>
        <authorList>
            <person name="Karlyshev A.V."/>
            <person name="Kudryashova E.B."/>
        </authorList>
    </citation>
    <scope>NUCLEOTIDE SEQUENCE [LARGE SCALE GENOMIC DNA]</scope>
    <source>
        <strain evidence="2 3">VKM B-2647</strain>
    </source>
</reference>
<keyword evidence="3" id="KW-1185">Reference proteome</keyword>
<feature type="region of interest" description="Disordered" evidence="1">
    <location>
        <begin position="14"/>
        <end position="33"/>
    </location>
</feature>
<organism evidence="2 3">
    <name type="scientific">Gordoniibacillus kamchatkensis</name>
    <dbReference type="NCBI Taxonomy" id="1590651"/>
    <lineage>
        <taxon>Bacteria</taxon>
        <taxon>Bacillati</taxon>
        <taxon>Bacillota</taxon>
        <taxon>Bacilli</taxon>
        <taxon>Bacillales</taxon>
        <taxon>Paenibacillaceae</taxon>
        <taxon>Gordoniibacillus</taxon>
    </lineage>
</organism>
<comment type="caution">
    <text evidence="2">The sequence shown here is derived from an EMBL/GenBank/DDBJ whole genome shotgun (WGS) entry which is preliminary data.</text>
</comment>
<evidence type="ECO:0000256" key="1">
    <source>
        <dbReference type="SAM" id="MobiDB-lite"/>
    </source>
</evidence>
<dbReference type="Proteomes" id="UP000031967">
    <property type="component" value="Unassembled WGS sequence"/>
</dbReference>
<gene>
    <name evidence="2" type="ORF">SD70_19960</name>
</gene>
<protein>
    <submittedName>
        <fullName evidence="2">Uncharacterized protein</fullName>
    </submittedName>
</protein>
<evidence type="ECO:0000313" key="2">
    <source>
        <dbReference type="EMBL" id="KIL39450.1"/>
    </source>
</evidence>
<sequence length="165" mass="16672">MDWNLELSEEEMKALLAPSQNEPDAGGSGMPAELPGLAQPFALQQEAELLQAMANVVKTLTVRVASLEGEVGRLRAELAVACGNELPAAERRIVVEDARLPELPAEREVSAAADPQLGRRGVAAGLAAAPRGVGDLAGAETAGAETGVPAGAATVQSVGAEAAAS</sequence>
<accession>A0ABR5AEG6</accession>
<name>A0ABR5AEG6_9BACL</name>
<dbReference type="EMBL" id="JXAK01000037">
    <property type="protein sequence ID" value="KIL39450.1"/>
    <property type="molecule type" value="Genomic_DNA"/>
</dbReference>